<feature type="compositionally biased region" description="Low complexity" evidence="3">
    <location>
        <begin position="25"/>
        <end position="41"/>
    </location>
</feature>
<accession>A0A1H9THA1</accession>
<dbReference type="EMBL" id="FOGO01000006">
    <property type="protein sequence ID" value="SER96531.1"/>
    <property type="molecule type" value="Genomic_DNA"/>
</dbReference>
<organism evidence="4 5">
    <name type="scientific">Streptomyces qinglanensis</name>
    <dbReference type="NCBI Taxonomy" id="943816"/>
    <lineage>
        <taxon>Bacteria</taxon>
        <taxon>Bacillati</taxon>
        <taxon>Actinomycetota</taxon>
        <taxon>Actinomycetes</taxon>
        <taxon>Kitasatosporales</taxon>
        <taxon>Streptomycetaceae</taxon>
        <taxon>Streptomyces</taxon>
    </lineage>
</organism>
<evidence type="ECO:0000256" key="2">
    <source>
        <dbReference type="ARBA" id="ARBA00023136"/>
    </source>
</evidence>
<dbReference type="GO" id="GO:0016020">
    <property type="term" value="C:membrane"/>
    <property type="evidence" value="ECO:0007669"/>
    <property type="project" value="UniProtKB-SubCell"/>
</dbReference>
<dbReference type="Proteomes" id="UP000182841">
    <property type="component" value="Unassembled WGS sequence"/>
</dbReference>
<dbReference type="AlphaFoldDB" id="A0A1H9THA1"/>
<sequence length="328" mass="33676">MSTTRHLVNRRRRLGARPRPEPERSGSAAAGRTGTTAAPDRGTGGDQPGAGVGATTRVRTAARSGRKPGGAGAGSGSAARASVRPARGPRTGPSGAAAASDSAEGKGTPRGRFRGAVLPRLARAPRGLPAVCAVLTLAFGGFAGWAATEARELRNTASAHNAALADAARTSEVKGEVTSAVNALFSYDHAHPEQNERAADRLLTGRAVEQHRALLARVRAQDRAQKLVLTTTVTDSAVTELEGDRARVLLFADQHSARTAGTAPKQSGSGKSGSDGESDGESEDESKGESEDESQAEDGNATYAGAMLAVNAVREDGAWRITAIDTLD</sequence>
<dbReference type="PANTHER" id="PTHR37042:SF4">
    <property type="entry name" value="OUTER MEMBRANE PROTEIN RV1973"/>
    <property type="match status" value="1"/>
</dbReference>
<evidence type="ECO:0000313" key="5">
    <source>
        <dbReference type="Proteomes" id="UP000182841"/>
    </source>
</evidence>
<feature type="region of interest" description="Disordered" evidence="3">
    <location>
        <begin position="257"/>
        <end position="303"/>
    </location>
</feature>
<evidence type="ECO:0000313" key="4">
    <source>
        <dbReference type="EMBL" id="SER96531.1"/>
    </source>
</evidence>
<name>A0A1H9THA1_9ACTN</name>
<proteinExistence type="predicted"/>
<gene>
    <name evidence="4" type="ORF">SAMN05421870_106146</name>
</gene>
<evidence type="ECO:0000256" key="3">
    <source>
        <dbReference type="SAM" id="MobiDB-lite"/>
    </source>
</evidence>
<keyword evidence="5" id="KW-1185">Reference proteome</keyword>
<reference evidence="5" key="1">
    <citation type="submission" date="2016-10" db="EMBL/GenBank/DDBJ databases">
        <authorList>
            <person name="Varghese N."/>
            <person name="Submissions S."/>
        </authorList>
    </citation>
    <scope>NUCLEOTIDE SEQUENCE [LARGE SCALE GENOMIC DNA]</scope>
    <source>
        <strain evidence="5">CGMCC 4.6825</strain>
    </source>
</reference>
<feature type="compositionally biased region" description="Low complexity" evidence="3">
    <location>
        <begin position="76"/>
        <end position="102"/>
    </location>
</feature>
<feature type="compositionally biased region" description="Acidic residues" evidence="3">
    <location>
        <begin position="276"/>
        <end position="296"/>
    </location>
</feature>
<comment type="subcellular location">
    <subcellularLocation>
        <location evidence="1">Membrane</location>
    </subcellularLocation>
</comment>
<keyword evidence="2" id="KW-0472">Membrane</keyword>
<protein>
    <submittedName>
        <fullName evidence="4">Mce-associated membrane protein</fullName>
    </submittedName>
</protein>
<dbReference type="OrthoDB" id="5192320at2"/>
<feature type="region of interest" description="Disordered" evidence="3">
    <location>
        <begin position="1"/>
        <end position="112"/>
    </location>
</feature>
<dbReference type="RefSeq" id="WP_075000781.1">
    <property type="nucleotide sequence ID" value="NZ_FOGO01000006.1"/>
</dbReference>
<feature type="compositionally biased region" description="Basic residues" evidence="3">
    <location>
        <begin position="7"/>
        <end position="16"/>
    </location>
</feature>
<evidence type="ECO:0000256" key="1">
    <source>
        <dbReference type="ARBA" id="ARBA00004370"/>
    </source>
</evidence>
<dbReference type="PANTHER" id="PTHR37042">
    <property type="entry name" value="OUTER MEMBRANE PROTEIN RV1973"/>
    <property type="match status" value="1"/>
</dbReference>
<feature type="compositionally biased region" description="Gly residues" evidence="3">
    <location>
        <begin position="42"/>
        <end position="52"/>
    </location>
</feature>